<proteinExistence type="predicted"/>
<name>A0A6B0T2M5_9EURY</name>
<dbReference type="EMBL" id="WUUT01000004">
    <property type="protein sequence ID" value="MXR52324.1"/>
    <property type="molecule type" value="Genomic_DNA"/>
</dbReference>
<feature type="region of interest" description="Disordered" evidence="1">
    <location>
        <begin position="102"/>
        <end position="135"/>
    </location>
</feature>
<dbReference type="Proteomes" id="UP000466535">
    <property type="component" value="Unassembled WGS sequence"/>
</dbReference>
<evidence type="ECO:0000256" key="1">
    <source>
        <dbReference type="SAM" id="MobiDB-lite"/>
    </source>
</evidence>
<gene>
    <name evidence="2" type="ORF">GRX03_12010</name>
</gene>
<organism evidence="2 3">
    <name type="scientific">Halovenus carboxidivorans</name>
    <dbReference type="NCBI Taxonomy" id="2692199"/>
    <lineage>
        <taxon>Archaea</taxon>
        <taxon>Methanobacteriati</taxon>
        <taxon>Methanobacteriota</taxon>
        <taxon>Stenosarchaea group</taxon>
        <taxon>Halobacteria</taxon>
        <taxon>Halobacteriales</taxon>
        <taxon>Haloarculaceae</taxon>
        <taxon>Halovenus</taxon>
    </lineage>
</organism>
<comment type="caution">
    <text evidence="2">The sequence shown here is derived from an EMBL/GenBank/DDBJ whole genome shotgun (WGS) entry which is preliminary data.</text>
</comment>
<dbReference type="RefSeq" id="WP_159764444.1">
    <property type="nucleotide sequence ID" value="NZ_WUUT01000004.1"/>
</dbReference>
<dbReference type="AlphaFoldDB" id="A0A6B0T2M5"/>
<evidence type="ECO:0000313" key="3">
    <source>
        <dbReference type="Proteomes" id="UP000466535"/>
    </source>
</evidence>
<keyword evidence="3" id="KW-1185">Reference proteome</keyword>
<sequence length="135" mass="14527">MIEVATYDDLASHDRLTGSAVDVVAETLLRRPESVVVAMDEWLVEEKDLTGVSGRHPELVVGVIARETDDAWLVSEGSAEDWVPKSCACAFELADDHDLSTPQEGLDAFADGGRPLGFETPDEHGSIQYAGGRDA</sequence>
<reference evidence="2 3" key="1">
    <citation type="submission" date="2019-12" db="EMBL/GenBank/DDBJ databases">
        <title>Isolation and characterization of three novel carbon monoxide-oxidizing members of Halobacteria from salione crusts and soils.</title>
        <authorList>
            <person name="Myers M.R."/>
            <person name="King G.M."/>
        </authorList>
    </citation>
    <scope>NUCLEOTIDE SEQUENCE [LARGE SCALE GENOMIC DNA]</scope>
    <source>
        <strain evidence="2 3">WSH3</strain>
    </source>
</reference>
<accession>A0A6B0T2M5</accession>
<evidence type="ECO:0000313" key="2">
    <source>
        <dbReference type="EMBL" id="MXR52324.1"/>
    </source>
</evidence>
<protein>
    <submittedName>
        <fullName evidence="2">Uncharacterized protein</fullName>
    </submittedName>
</protein>